<keyword evidence="1" id="KW-1133">Transmembrane helix</keyword>
<keyword evidence="1" id="KW-0472">Membrane</keyword>
<keyword evidence="3" id="KW-1185">Reference proteome</keyword>
<dbReference type="OrthoDB" id="7869508at2"/>
<keyword evidence="1" id="KW-0812">Transmembrane</keyword>
<evidence type="ECO:0000313" key="2">
    <source>
        <dbReference type="EMBL" id="APX11426.1"/>
    </source>
</evidence>
<dbReference type="InterPro" id="IPR047784">
    <property type="entry name" value="TrgA"/>
</dbReference>
<feature type="transmembrane region" description="Helical" evidence="1">
    <location>
        <begin position="65"/>
        <end position="83"/>
    </location>
</feature>
<feature type="transmembrane region" description="Helical" evidence="1">
    <location>
        <begin position="121"/>
        <end position="142"/>
    </location>
</feature>
<proteinExistence type="predicted"/>
<reference evidence="2 3" key="1">
    <citation type="submission" date="2017-01" db="EMBL/GenBank/DDBJ databases">
        <title>Complete genome of Tateyamaria omphalii DOK1-4 isolated from seawater in Dokdo.</title>
        <authorList>
            <person name="Kim J.H."/>
            <person name="Chi W.-J."/>
        </authorList>
    </citation>
    <scope>NUCLEOTIDE SEQUENCE [LARGE SCALE GENOMIC DNA]</scope>
    <source>
        <strain evidence="2 3">DOK1-4</strain>
    </source>
</reference>
<dbReference type="AlphaFoldDB" id="A0A1P8MTL5"/>
<protein>
    <submittedName>
        <fullName evidence="2">Tellurium resistance protein</fullName>
    </submittedName>
</protein>
<dbReference type="RefSeq" id="WP_076627288.1">
    <property type="nucleotide sequence ID" value="NZ_CP019312.1"/>
</dbReference>
<evidence type="ECO:0000256" key="1">
    <source>
        <dbReference type="SAM" id="Phobius"/>
    </source>
</evidence>
<evidence type="ECO:0000313" key="3">
    <source>
        <dbReference type="Proteomes" id="UP000186336"/>
    </source>
</evidence>
<dbReference type="NCBIfam" id="NF033773">
    <property type="entry name" value="tellur_TrgA"/>
    <property type="match status" value="1"/>
</dbReference>
<name>A0A1P8MTL5_9RHOB</name>
<dbReference type="EMBL" id="CP019312">
    <property type="protein sequence ID" value="APX11426.1"/>
    <property type="molecule type" value="Genomic_DNA"/>
</dbReference>
<organism evidence="2 3">
    <name type="scientific">Tateyamaria omphalii</name>
    <dbReference type="NCBI Taxonomy" id="299262"/>
    <lineage>
        <taxon>Bacteria</taxon>
        <taxon>Pseudomonadati</taxon>
        <taxon>Pseudomonadota</taxon>
        <taxon>Alphaproteobacteria</taxon>
        <taxon>Rhodobacterales</taxon>
        <taxon>Roseobacteraceae</taxon>
        <taxon>Tateyamaria</taxon>
    </lineage>
</organism>
<accession>A0A1P8MTL5</accession>
<dbReference type="Proteomes" id="UP000186336">
    <property type="component" value="Chromosome"/>
</dbReference>
<gene>
    <name evidence="2" type="ORF">BWR18_06835</name>
</gene>
<dbReference type="KEGG" id="tom:BWR18_06835"/>
<dbReference type="STRING" id="299262.BWR18_06835"/>
<feature type="transmembrane region" description="Helical" evidence="1">
    <location>
        <begin position="7"/>
        <end position="28"/>
    </location>
</feature>
<feature type="transmembrane region" description="Helical" evidence="1">
    <location>
        <begin position="34"/>
        <end position="53"/>
    </location>
</feature>
<sequence>MPDAAKLVGGVCLAILAFVVSGMIMPLFEEDTNFGWFTHVNVAVGFICGWMVIGARAGRGMTSAINVGLTGPVVMVFWALFIQSCNEMVRVAMKNRYDGAFEAVVAIFQIGAEWALLMATIPIWVTLLAGGAITGVLTEYAWRTWR</sequence>